<dbReference type="EMBL" id="CP060696">
    <property type="protein sequence ID" value="QNO16784.1"/>
    <property type="molecule type" value="Genomic_DNA"/>
</dbReference>
<feature type="domain" description="HD" evidence="7">
    <location>
        <begin position="18"/>
        <end position="133"/>
    </location>
</feature>
<dbReference type="PROSITE" id="PS51831">
    <property type="entry name" value="HD"/>
    <property type="match status" value="1"/>
</dbReference>
<dbReference type="Pfam" id="PF01966">
    <property type="entry name" value="HD"/>
    <property type="match status" value="1"/>
</dbReference>
<comment type="catalytic activity">
    <reaction evidence="6">
        <text>P(1),P(4)-bis(5'-adenosyl) tetraphosphate + H2O = 2 ADP + 2 H(+)</text>
        <dbReference type="Rhea" id="RHEA:24252"/>
        <dbReference type="ChEBI" id="CHEBI:15377"/>
        <dbReference type="ChEBI" id="CHEBI:15378"/>
        <dbReference type="ChEBI" id="CHEBI:58141"/>
        <dbReference type="ChEBI" id="CHEBI:456216"/>
        <dbReference type="EC" id="3.6.1.41"/>
    </reaction>
</comment>
<dbReference type="InterPro" id="IPR051094">
    <property type="entry name" value="Diverse_Catalytic_Enzymes"/>
</dbReference>
<organism evidence="8 9">
    <name type="scientific">Caproicibacterium amylolyticum</name>
    <dbReference type="NCBI Taxonomy" id="2766537"/>
    <lineage>
        <taxon>Bacteria</taxon>
        <taxon>Bacillati</taxon>
        <taxon>Bacillota</taxon>
        <taxon>Clostridia</taxon>
        <taxon>Eubacteriales</taxon>
        <taxon>Oscillospiraceae</taxon>
        <taxon>Caproicibacterium</taxon>
    </lineage>
</organism>
<dbReference type="InterPro" id="IPR006675">
    <property type="entry name" value="HDIG_dom"/>
</dbReference>
<sequence length="193" mass="21869">MNITEYRRIIRPLLGDYRFHHSVCVSDAACELARQYGADEDKAQMAGILHDVMKDIPHEEQLKRMEEYGVVLTDVELHAPKLWHAILGAAYLHHVLGISDPELLDAVRYHTTGRAHMTLMDKIIFTADFISADRTYDGVKKFRKMAKESLPKVMHAELAYTIESLAKDGIPIHPDTLAAYNEVSLEIISNKEG</sequence>
<evidence type="ECO:0000313" key="9">
    <source>
        <dbReference type="Proteomes" id="UP000516046"/>
    </source>
</evidence>
<dbReference type="SMART" id="SM00471">
    <property type="entry name" value="HDc"/>
    <property type="match status" value="1"/>
</dbReference>
<accession>A0A7G9WDM2</accession>
<dbReference type="KEGG" id="caml:H6X83_07290"/>
<reference evidence="8 9" key="1">
    <citation type="submission" date="2020-08" db="EMBL/GenBank/DDBJ databases">
        <authorList>
            <person name="Ren C."/>
            <person name="Gu Y."/>
            <person name="Xu Y."/>
        </authorList>
    </citation>
    <scope>NUCLEOTIDE SEQUENCE [LARGE SCALE GENOMIC DNA]</scope>
    <source>
        <strain evidence="8 9">LBM18003</strain>
    </source>
</reference>
<evidence type="ECO:0000256" key="4">
    <source>
        <dbReference type="ARBA" id="ARBA00022801"/>
    </source>
</evidence>
<dbReference type="InterPro" id="IPR006674">
    <property type="entry name" value="HD_domain"/>
</dbReference>
<keyword evidence="9" id="KW-1185">Reference proteome</keyword>
<dbReference type="EC" id="3.6.1.41" evidence="1"/>
<keyword evidence="4 8" id="KW-0378">Hydrolase</keyword>
<evidence type="ECO:0000256" key="1">
    <source>
        <dbReference type="ARBA" id="ARBA00012506"/>
    </source>
</evidence>
<keyword evidence="2" id="KW-0479">Metal-binding</keyword>
<dbReference type="GO" id="GO:0008803">
    <property type="term" value="F:bis(5'-nucleosyl)-tetraphosphatase (symmetrical) activity"/>
    <property type="evidence" value="ECO:0007669"/>
    <property type="project" value="UniProtKB-EC"/>
</dbReference>
<gene>
    <name evidence="8" type="primary">yqeK</name>
    <name evidence="8" type="ORF">H6X83_07290</name>
</gene>
<dbReference type="PANTHER" id="PTHR35795">
    <property type="entry name" value="SLR1885 PROTEIN"/>
    <property type="match status" value="1"/>
</dbReference>
<evidence type="ECO:0000256" key="2">
    <source>
        <dbReference type="ARBA" id="ARBA00022723"/>
    </source>
</evidence>
<evidence type="ECO:0000256" key="5">
    <source>
        <dbReference type="ARBA" id="ARBA00023004"/>
    </source>
</evidence>
<keyword evidence="5" id="KW-0408">Iron</keyword>
<evidence type="ECO:0000259" key="7">
    <source>
        <dbReference type="PROSITE" id="PS51831"/>
    </source>
</evidence>
<evidence type="ECO:0000256" key="3">
    <source>
        <dbReference type="ARBA" id="ARBA00022741"/>
    </source>
</evidence>
<dbReference type="InterPro" id="IPR003607">
    <property type="entry name" value="HD/PDEase_dom"/>
</dbReference>
<proteinExistence type="predicted"/>
<dbReference type="PANTHER" id="PTHR35795:SF1">
    <property type="entry name" value="BIS(5'-NUCLEOSYL)-TETRAPHOSPHATASE, SYMMETRICAL"/>
    <property type="match status" value="1"/>
</dbReference>
<protein>
    <recommendedName>
        <fullName evidence="1">bis(5'-nucleosyl)-tetraphosphatase (symmetrical)</fullName>
        <ecNumber evidence="1">3.6.1.41</ecNumber>
    </recommendedName>
</protein>
<dbReference type="GO" id="GO:0046872">
    <property type="term" value="F:metal ion binding"/>
    <property type="evidence" value="ECO:0007669"/>
    <property type="project" value="UniProtKB-KW"/>
</dbReference>
<dbReference type="AlphaFoldDB" id="A0A7G9WDM2"/>
<dbReference type="InterPro" id="IPR005249">
    <property type="entry name" value="YqeK"/>
</dbReference>
<name>A0A7G9WDM2_9FIRM</name>
<dbReference type="NCBIfam" id="TIGR00277">
    <property type="entry name" value="HDIG"/>
    <property type="match status" value="1"/>
</dbReference>
<evidence type="ECO:0000313" key="8">
    <source>
        <dbReference type="EMBL" id="QNO16784.1"/>
    </source>
</evidence>
<dbReference type="RefSeq" id="WP_212505851.1">
    <property type="nucleotide sequence ID" value="NZ_CP060696.1"/>
</dbReference>
<dbReference type="GO" id="GO:0000166">
    <property type="term" value="F:nucleotide binding"/>
    <property type="evidence" value="ECO:0007669"/>
    <property type="project" value="UniProtKB-KW"/>
</dbReference>
<keyword evidence="3" id="KW-0547">Nucleotide-binding</keyword>
<dbReference type="SUPFAM" id="SSF109604">
    <property type="entry name" value="HD-domain/PDEase-like"/>
    <property type="match status" value="1"/>
</dbReference>
<dbReference type="Proteomes" id="UP000516046">
    <property type="component" value="Chromosome"/>
</dbReference>
<evidence type="ECO:0000256" key="6">
    <source>
        <dbReference type="ARBA" id="ARBA00049417"/>
    </source>
</evidence>
<dbReference type="Gene3D" id="1.10.3210.10">
    <property type="entry name" value="Hypothetical protein af1432"/>
    <property type="match status" value="1"/>
</dbReference>
<dbReference type="NCBIfam" id="TIGR00488">
    <property type="entry name" value="bis(5'-nucleosyl)-tetraphosphatase (symmetrical) YqeK"/>
    <property type="match status" value="1"/>
</dbReference>